<evidence type="ECO:0000313" key="2">
    <source>
        <dbReference type="EMBL" id="CAF5206429.1"/>
    </source>
</evidence>
<feature type="compositionally biased region" description="Polar residues" evidence="1">
    <location>
        <begin position="40"/>
        <end position="91"/>
    </location>
</feature>
<name>A0A8S3IXS9_9BILA</name>
<comment type="caution">
    <text evidence="2">The sequence shown here is derived from an EMBL/GenBank/DDBJ whole genome shotgun (WGS) entry which is preliminary data.</text>
</comment>
<reference evidence="2" key="1">
    <citation type="submission" date="2021-02" db="EMBL/GenBank/DDBJ databases">
        <authorList>
            <person name="Nowell W R."/>
        </authorList>
    </citation>
    <scope>NUCLEOTIDE SEQUENCE</scope>
</reference>
<feature type="non-terminal residue" evidence="2">
    <location>
        <position position="1"/>
    </location>
</feature>
<dbReference type="AlphaFoldDB" id="A0A8S3IXS9"/>
<feature type="region of interest" description="Disordered" evidence="1">
    <location>
        <begin position="20"/>
        <end position="91"/>
    </location>
</feature>
<evidence type="ECO:0000256" key="1">
    <source>
        <dbReference type="SAM" id="MobiDB-lite"/>
    </source>
</evidence>
<proteinExistence type="predicted"/>
<evidence type="ECO:0000313" key="3">
    <source>
        <dbReference type="Proteomes" id="UP000676336"/>
    </source>
</evidence>
<accession>A0A8S3IXS9</accession>
<organism evidence="2 3">
    <name type="scientific">Rotaria magnacalcarata</name>
    <dbReference type="NCBI Taxonomy" id="392030"/>
    <lineage>
        <taxon>Eukaryota</taxon>
        <taxon>Metazoa</taxon>
        <taxon>Spiralia</taxon>
        <taxon>Gnathifera</taxon>
        <taxon>Rotifera</taxon>
        <taxon>Eurotatoria</taxon>
        <taxon>Bdelloidea</taxon>
        <taxon>Philodinida</taxon>
        <taxon>Philodinidae</taxon>
        <taxon>Rotaria</taxon>
    </lineage>
</organism>
<protein>
    <submittedName>
        <fullName evidence="2">Uncharacterized protein</fullName>
    </submittedName>
</protein>
<feature type="compositionally biased region" description="Polar residues" evidence="1">
    <location>
        <begin position="20"/>
        <end position="33"/>
    </location>
</feature>
<dbReference type="EMBL" id="CAJOBI010336347">
    <property type="protein sequence ID" value="CAF5206429.1"/>
    <property type="molecule type" value="Genomic_DNA"/>
</dbReference>
<sequence length="91" mass="9765">MRKNASNSLQQHVSSTLGTLIQVQNSLSTSSLPSPHEKNQSQQQHNPLTPSPSPTQNRLVAQKSSTLENVSSSGTVEFGSKRTSFSRSLGS</sequence>
<dbReference type="Proteomes" id="UP000676336">
    <property type="component" value="Unassembled WGS sequence"/>
</dbReference>
<gene>
    <name evidence="2" type="ORF">SMN809_LOCUS77025</name>
</gene>